<dbReference type="Gene3D" id="3.50.50.60">
    <property type="entry name" value="FAD/NAD(P)-binding domain"/>
    <property type="match status" value="1"/>
</dbReference>
<name>T1AN53_9ZZZZ</name>
<dbReference type="InterPro" id="IPR027477">
    <property type="entry name" value="Succ_DH/fumarate_Rdtase_cat_sf"/>
</dbReference>
<sequence>MVTEVREGRGFPGGYVHLELMHLGKEKIESRLQEICDYSRVYAGIDPVVQPIPVYPAQHYMMGGIGTDAHGATNLRGLFAAGEAACVSIHGANRLGGNSLLETLVFGKQAGAAAAAYAADAAAPEVHDADLDGYASAYRAWSARPDGEDPSRLRSEMQAVMDRYVGIYRTEADLLEGTPADPRPPGAVR</sequence>
<reference evidence="4" key="2">
    <citation type="journal article" date="2014" name="ISME J.">
        <title>Microbial stratification in low pH oxic and suboxic macroscopic growths along an acid mine drainage.</title>
        <authorList>
            <person name="Mendez-Garcia C."/>
            <person name="Mesa V."/>
            <person name="Sprenger R.R."/>
            <person name="Richter M."/>
            <person name="Diez M.S."/>
            <person name="Solano J."/>
            <person name="Bargiela R."/>
            <person name="Golyshina O.V."/>
            <person name="Manteca A."/>
            <person name="Ramos J.L."/>
            <person name="Gallego J.R."/>
            <person name="Llorente I."/>
            <person name="Martins Dos Santos V.A."/>
            <person name="Jensen O.N."/>
            <person name="Pelaez A.I."/>
            <person name="Sanchez J."/>
            <person name="Ferrer M."/>
        </authorList>
    </citation>
    <scope>NUCLEOTIDE SEQUENCE</scope>
</reference>
<dbReference type="SUPFAM" id="SSF56425">
    <property type="entry name" value="Succinate dehydrogenase/fumarate reductase flavoprotein, catalytic domain"/>
    <property type="match status" value="1"/>
</dbReference>
<dbReference type="SUPFAM" id="SSF46977">
    <property type="entry name" value="Succinate dehydrogenase/fumarate reductase flavoprotein C-terminal domain"/>
    <property type="match status" value="1"/>
</dbReference>
<dbReference type="InterPro" id="IPR003953">
    <property type="entry name" value="FAD-dep_OxRdtase_2_FAD-bd"/>
</dbReference>
<dbReference type="Pfam" id="PF00890">
    <property type="entry name" value="FAD_binding_2"/>
    <property type="match status" value="1"/>
</dbReference>
<dbReference type="PANTHER" id="PTHR11632">
    <property type="entry name" value="SUCCINATE DEHYDROGENASE 2 FLAVOPROTEIN SUBUNIT"/>
    <property type="match status" value="1"/>
</dbReference>
<evidence type="ECO:0000256" key="2">
    <source>
        <dbReference type="ARBA" id="ARBA00023002"/>
    </source>
</evidence>
<dbReference type="PANTHER" id="PTHR11632:SF51">
    <property type="entry name" value="SUCCINATE DEHYDROGENASE [UBIQUINONE] FLAVOPROTEIN SUBUNIT, MITOCHONDRIAL"/>
    <property type="match status" value="1"/>
</dbReference>
<dbReference type="InterPro" id="IPR030664">
    <property type="entry name" value="SdhA/FrdA/AprA"/>
</dbReference>
<accession>T1AN53</accession>
<dbReference type="InterPro" id="IPR036188">
    <property type="entry name" value="FAD/NAD-bd_sf"/>
</dbReference>
<dbReference type="SUPFAM" id="SSF51905">
    <property type="entry name" value="FAD/NAD(P)-binding domain"/>
    <property type="match status" value="1"/>
</dbReference>
<evidence type="ECO:0000256" key="1">
    <source>
        <dbReference type="ARBA" id="ARBA00022630"/>
    </source>
</evidence>
<comment type="caution">
    <text evidence="4">The sequence shown here is derived from an EMBL/GenBank/DDBJ whole genome shotgun (WGS) entry which is preliminary data.</text>
</comment>
<dbReference type="EMBL" id="AUZZ01002821">
    <property type="protein sequence ID" value="EQD58822.1"/>
    <property type="molecule type" value="Genomic_DNA"/>
</dbReference>
<protein>
    <submittedName>
        <fullName evidence="4">Succinate dehydrogenase flavoprotein subunit</fullName>
    </submittedName>
</protein>
<gene>
    <name evidence="4" type="ORF">B2A_04220</name>
</gene>
<evidence type="ECO:0000259" key="3">
    <source>
        <dbReference type="Pfam" id="PF00890"/>
    </source>
</evidence>
<keyword evidence="2" id="KW-0560">Oxidoreductase</keyword>
<proteinExistence type="predicted"/>
<keyword evidence="1" id="KW-0285">Flavoprotein</keyword>
<evidence type="ECO:0000313" key="4">
    <source>
        <dbReference type="EMBL" id="EQD58822.1"/>
    </source>
</evidence>
<feature type="domain" description="FAD-dependent oxidoreductase 2 FAD-binding" evidence="3">
    <location>
        <begin position="4"/>
        <end position="100"/>
    </location>
</feature>
<dbReference type="GO" id="GO:0000104">
    <property type="term" value="F:succinate dehydrogenase activity"/>
    <property type="evidence" value="ECO:0007669"/>
    <property type="project" value="TreeGrafter"/>
</dbReference>
<dbReference type="Gene3D" id="3.90.700.10">
    <property type="entry name" value="Succinate dehydrogenase/fumarate reductase flavoprotein, catalytic domain"/>
    <property type="match status" value="1"/>
</dbReference>
<dbReference type="InterPro" id="IPR037099">
    <property type="entry name" value="Fum_R/Succ_DH_flav-like_C_sf"/>
</dbReference>
<dbReference type="AlphaFoldDB" id="T1AN53"/>
<dbReference type="GO" id="GO:0009061">
    <property type="term" value="P:anaerobic respiration"/>
    <property type="evidence" value="ECO:0007669"/>
    <property type="project" value="TreeGrafter"/>
</dbReference>
<dbReference type="GO" id="GO:0050660">
    <property type="term" value="F:flavin adenine dinucleotide binding"/>
    <property type="evidence" value="ECO:0007669"/>
    <property type="project" value="TreeGrafter"/>
</dbReference>
<dbReference type="GO" id="GO:0005886">
    <property type="term" value="C:plasma membrane"/>
    <property type="evidence" value="ECO:0007669"/>
    <property type="project" value="TreeGrafter"/>
</dbReference>
<feature type="non-terminal residue" evidence="4">
    <location>
        <position position="189"/>
    </location>
</feature>
<dbReference type="Gene3D" id="1.20.58.100">
    <property type="entry name" value="Fumarate reductase/succinate dehydrogenase flavoprotein-like, C-terminal domain"/>
    <property type="match status" value="1"/>
</dbReference>
<organism evidence="4">
    <name type="scientific">mine drainage metagenome</name>
    <dbReference type="NCBI Taxonomy" id="410659"/>
    <lineage>
        <taxon>unclassified sequences</taxon>
        <taxon>metagenomes</taxon>
        <taxon>ecological metagenomes</taxon>
    </lineage>
</organism>
<dbReference type="GO" id="GO:0009055">
    <property type="term" value="F:electron transfer activity"/>
    <property type="evidence" value="ECO:0007669"/>
    <property type="project" value="TreeGrafter"/>
</dbReference>
<reference evidence="4" key="1">
    <citation type="submission" date="2013-08" db="EMBL/GenBank/DDBJ databases">
        <authorList>
            <person name="Mendez C."/>
            <person name="Richter M."/>
            <person name="Ferrer M."/>
            <person name="Sanchez J."/>
        </authorList>
    </citation>
    <scope>NUCLEOTIDE SEQUENCE</scope>
</reference>